<dbReference type="InParanoid" id="A0A5F7ZYM1"/>
<keyword evidence="3" id="KW-1185">Reference proteome</keyword>
<reference evidence="2" key="4">
    <citation type="submission" date="2025-09" db="UniProtKB">
        <authorList>
            <consortium name="Ensembl"/>
        </authorList>
    </citation>
    <scope>IDENTIFICATION</scope>
    <source>
        <strain evidence="2">17573</strain>
    </source>
</reference>
<dbReference type="PANTHER" id="PTHR46254">
    <property type="entry name" value="PROTEIN GVQW1-RELATED"/>
    <property type="match status" value="1"/>
</dbReference>
<dbReference type="Ensembl" id="ENSMMUT00000086434.1">
    <property type="protein sequence ID" value="ENSMMUP00000070730.1"/>
    <property type="gene ID" value="ENSMMUG00000053151.1"/>
</dbReference>
<name>A0A5F7ZYM1_MACMU</name>
<dbReference type="AlphaFoldDB" id="A0A5F7ZYM1"/>
<proteinExistence type="predicted"/>
<keyword evidence="1" id="KW-0472">Membrane</keyword>
<reference evidence="2" key="3">
    <citation type="submission" date="2025-08" db="UniProtKB">
        <authorList>
            <consortium name="Ensembl"/>
        </authorList>
    </citation>
    <scope>IDENTIFICATION</scope>
    <source>
        <strain evidence="2">17573</strain>
    </source>
</reference>
<dbReference type="GeneTree" id="ENSGT00940000170471"/>
<dbReference type="Proteomes" id="UP000006718">
    <property type="component" value="Chromosome X"/>
</dbReference>
<protein>
    <submittedName>
        <fullName evidence="2">Uncharacterized protein</fullName>
    </submittedName>
</protein>
<feature type="transmembrane region" description="Helical" evidence="1">
    <location>
        <begin position="14"/>
        <end position="31"/>
    </location>
</feature>
<sequence length="85" mass="9762">MNAEEVGPKRLKNLGLRLASVTFILPTLFFLRRSFTLIAQAGVQWRDLCSLQPPPPRFKRVSCLSLLSSWNYRCPPPRPANVLYF</sequence>
<keyword evidence="1" id="KW-0812">Transmembrane</keyword>
<keyword evidence="1" id="KW-1133">Transmembrane helix</keyword>
<dbReference type="VEuPathDB" id="HostDB:ENSMMUG00000053151"/>
<reference evidence="3" key="1">
    <citation type="journal article" date="2007" name="Science">
        <title>Evolutionary and biomedical insights from the rhesus macaque genome.</title>
        <authorList>
            <person name="Gibbs R.A."/>
            <person name="Rogers J."/>
            <person name="Katze M.G."/>
            <person name="Bumgarner R."/>
            <person name="Weinstock G.M."/>
            <person name="Mardis E.R."/>
            <person name="Remington K.A."/>
            <person name="Strausberg R.L."/>
            <person name="Venter J.C."/>
            <person name="Wilson R.K."/>
            <person name="Batzer M.A."/>
            <person name="Bustamante C.D."/>
            <person name="Eichler E.E."/>
            <person name="Hahn M.W."/>
            <person name="Hardison R.C."/>
            <person name="Makova K.D."/>
            <person name="Miller W."/>
            <person name="Milosavljevic A."/>
            <person name="Palermo R.E."/>
            <person name="Siepel A."/>
            <person name="Sikela J.M."/>
            <person name="Attaway T."/>
            <person name="Bell S."/>
            <person name="Bernard K.E."/>
            <person name="Buhay C.J."/>
            <person name="Chandrabose M.N."/>
            <person name="Dao M."/>
            <person name="Davis C."/>
            <person name="Delehaunty K.D."/>
            <person name="Ding Y."/>
            <person name="Dinh H.H."/>
            <person name="Dugan-Rocha S."/>
            <person name="Fulton L.A."/>
            <person name="Gabisi R.A."/>
            <person name="Garner T.T."/>
            <person name="Godfrey J."/>
            <person name="Hawes A.C."/>
            <person name="Hernandez J."/>
            <person name="Hines S."/>
            <person name="Holder M."/>
            <person name="Hume J."/>
            <person name="Jhangiani S.N."/>
            <person name="Joshi V."/>
            <person name="Khan Z.M."/>
            <person name="Kirkness E.F."/>
            <person name="Cree A."/>
            <person name="Fowler R.G."/>
            <person name="Lee S."/>
            <person name="Lewis L.R."/>
            <person name="Li Z."/>
            <person name="Liu Y.-S."/>
            <person name="Moore S.M."/>
            <person name="Muzny D."/>
            <person name="Nazareth L.V."/>
            <person name="Ngo D.N."/>
            <person name="Okwuonu G.O."/>
            <person name="Pai G."/>
            <person name="Parker D."/>
            <person name="Paul H.A."/>
            <person name="Pfannkoch C."/>
            <person name="Pohl C.S."/>
            <person name="Rogers Y.-H.C."/>
            <person name="Ruiz S.J."/>
            <person name="Sabo A."/>
            <person name="Santibanez J."/>
            <person name="Schneider B.W."/>
            <person name="Smith S.M."/>
            <person name="Sodergren E."/>
            <person name="Svatek A.F."/>
            <person name="Utterback T.R."/>
            <person name="Vattathil S."/>
            <person name="Warren W."/>
            <person name="White C.S."/>
            <person name="Chinwalla A.T."/>
            <person name="Feng Y."/>
            <person name="Halpern A.L."/>
            <person name="Hillier L.W."/>
            <person name="Huang X."/>
            <person name="Minx P."/>
            <person name="Nelson J.O."/>
            <person name="Pepin K.H."/>
            <person name="Qin X."/>
            <person name="Sutton G.G."/>
            <person name="Venter E."/>
            <person name="Walenz B.P."/>
            <person name="Wallis J.W."/>
            <person name="Worley K.C."/>
            <person name="Yang S.-P."/>
            <person name="Jones S.M."/>
            <person name="Marra M.A."/>
            <person name="Rocchi M."/>
            <person name="Schein J.E."/>
            <person name="Baertsch R."/>
            <person name="Clarke L."/>
            <person name="Csuros M."/>
            <person name="Glasscock J."/>
            <person name="Harris R.A."/>
            <person name="Havlak P."/>
            <person name="Jackson A.R."/>
            <person name="Jiang H."/>
            <person name="Liu Y."/>
            <person name="Messina D.N."/>
            <person name="Shen Y."/>
            <person name="Song H.X.-Z."/>
            <person name="Wylie T."/>
            <person name="Zhang L."/>
            <person name="Birney E."/>
            <person name="Han K."/>
            <person name="Konkel M.K."/>
            <person name="Lee J."/>
            <person name="Smit A.F.A."/>
            <person name="Ullmer B."/>
            <person name="Wang H."/>
            <person name="Xing J."/>
            <person name="Burhans R."/>
            <person name="Cheng Z."/>
            <person name="Karro J.E."/>
            <person name="Ma J."/>
            <person name="Raney B."/>
            <person name="She X."/>
            <person name="Cox M.J."/>
            <person name="Demuth J.P."/>
            <person name="Dumas L.J."/>
            <person name="Han S.-G."/>
            <person name="Hopkins J."/>
            <person name="Karimpour-Fard A."/>
            <person name="Kim Y.H."/>
            <person name="Pollack J.R."/>
            <person name="Vinar T."/>
            <person name="Addo-Quaye C."/>
            <person name="Degenhardt J."/>
            <person name="Denby A."/>
            <person name="Hubisz M.J."/>
            <person name="Indap A."/>
            <person name="Kosiol C."/>
            <person name="Lahn B.T."/>
            <person name="Lawson H.A."/>
            <person name="Marklein A."/>
            <person name="Nielsen R."/>
            <person name="Vallender E.J."/>
            <person name="Clark A.G."/>
            <person name="Ferguson B."/>
            <person name="Hernandez R.D."/>
            <person name="Hirani K."/>
            <person name="Kehrer-Sawatzki H."/>
            <person name="Kolb J."/>
            <person name="Patil S."/>
            <person name="Pu L.-L."/>
            <person name="Ren Y."/>
            <person name="Smith D.G."/>
            <person name="Wheeler D.A."/>
            <person name="Schenck I."/>
            <person name="Ball E.V."/>
            <person name="Chen R."/>
            <person name="Cooper D.N."/>
            <person name="Giardine B."/>
            <person name="Hsu F."/>
            <person name="Kent W.J."/>
            <person name="Lesk A."/>
            <person name="Nelson D.L."/>
            <person name="O'brien W.E."/>
            <person name="Pruefer K."/>
            <person name="Stenson P.D."/>
            <person name="Wallace J.C."/>
            <person name="Ke H."/>
            <person name="Liu X.-M."/>
            <person name="Wang P."/>
            <person name="Xiang A.P."/>
            <person name="Yang F."/>
            <person name="Barber G.P."/>
            <person name="Haussler D."/>
            <person name="Karolchik D."/>
            <person name="Kern A.D."/>
            <person name="Kuhn R.M."/>
            <person name="Smith K.E."/>
            <person name="Zwieg A.S."/>
        </authorList>
    </citation>
    <scope>NUCLEOTIDE SEQUENCE [LARGE SCALE GENOMIC DNA]</scope>
    <source>
        <strain evidence="3">17573</strain>
    </source>
</reference>
<reference evidence="2" key="2">
    <citation type="submission" date="2019-01" db="EMBL/GenBank/DDBJ databases">
        <authorList>
            <person name="Graves T."/>
            <person name="Eichler E.E."/>
            <person name="Wilson R.K."/>
        </authorList>
    </citation>
    <scope>NUCLEOTIDE SEQUENCE [LARGE SCALE GENOMIC DNA]</scope>
    <source>
        <strain evidence="2">17573</strain>
    </source>
</reference>
<organism evidence="2 3">
    <name type="scientific">Macaca mulatta</name>
    <name type="common">Rhesus macaque</name>
    <dbReference type="NCBI Taxonomy" id="9544"/>
    <lineage>
        <taxon>Eukaryota</taxon>
        <taxon>Metazoa</taxon>
        <taxon>Chordata</taxon>
        <taxon>Craniata</taxon>
        <taxon>Vertebrata</taxon>
        <taxon>Euteleostomi</taxon>
        <taxon>Mammalia</taxon>
        <taxon>Eutheria</taxon>
        <taxon>Euarchontoglires</taxon>
        <taxon>Primates</taxon>
        <taxon>Haplorrhini</taxon>
        <taxon>Catarrhini</taxon>
        <taxon>Cercopithecidae</taxon>
        <taxon>Cercopithecinae</taxon>
        <taxon>Macaca</taxon>
    </lineage>
</organism>
<dbReference type="PANTHER" id="PTHR46254:SF6">
    <property type="entry name" value="HIGH MOBILITY GROUP AT-HOOK 2"/>
    <property type="match status" value="1"/>
</dbReference>
<accession>A0A5F7ZYM1</accession>
<evidence type="ECO:0000313" key="3">
    <source>
        <dbReference type="Proteomes" id="UP000006718"/>
    </source>
</evidence>
<evidence type="ECO:0000313" key="2">
    <source>
        <dbReference type="Ensembl" id="ENSMMUP00000070730.1"/>
    </source>
</evidence>
<evidence type="ECO:0000256" key="1">
    <source>
        <dbReference type="SAM" id="Phobius"/>
    </source>
</evidence>
<dbReference type="Bgee" id="ENSMMUG00000053151">
    <property type="expression patterns" value="Expressed in intestine and 11 other cell types or tissues"/>
</dbReference>